<dbReference type="OrthoDB" id="3544299at2"/>
<organism evidence="2 3">
    <name type="scientific">[Actinomadura] parvosata subsp. kistnae</name>
    <dbReference type="NCBI Taxonomy" id="1909395"/>
    <lineage>
        <taxon>Bacteria</taxon>
        <taxon>Bacillati</taxon>
        <taxon>Actinomycetota</taxon>
        <taxon>Actinomycetes</taxon>
        <taxon>Streptosporangiales</taxon>
        <taxon>Streptosporangiaceae</taxon>
        <taxon>Nonomuraea</taxon>
    </lineage>
</organism>
<sequence>MLFTVRRIAGAAVIAAGLTVLAAPASYAVVDPMVIAECLTHGATGLPGAVDPAAPGLPAEMPGVSCLAP</sequence>
<accession>A0A1U9ZS72</accession>
<feature type="chain" id="PRO_5039539073" description="Chaplin domain-containing protein" evidence="1">
    <location>
        <begin position="23"/>
        <end position="69"/>
    </location>
</feature>
<keyword evidence="3" id="KW-1185">Reference proteome</keyword>
<gene>
    <name evidence="2" type="ORF">BKM31_04105</name>
</gene>
<dbReference type="KEGG" id="noa:BKM31_04105"/>
<dbReference type="STRING" id="1909395.BKM31_04105"/>
<protein>
    <recommendedName>
        <fullName evidence="4">Chaplin domain-containing protein</fullName>
    </recommendedName>
</protein>
<proteinExistence type="predicted"/>
<dbReference type="AlphaFoldDB" id="A0A1U9ZS72"/>
<keyword evidence="1" id="KW-0732">Signal</keyword>
<dbReference type="Proteomes" id="UP000190797">
    <property type="component" value="Chromosome"/>
</dbReference>
<dbReference type="RefSeq" id="WP_080036854.1">
    <property type="nucleotide sequence ID" value="NZ_CP017717.1"/>
</dbReference>
<dbReference type="EMBL" id="CP017717">
    <property type="protein sequence ID" value="AQZ60794.1"/>
    <property type="molecule type" value="Genomic_DNA"/>
</dbReference>
<evidence type="ECO:0000313" key="2">
    <source>
        <dbReference type="EMBL" id="AQZ60794.1"/>
    </source>
</evidence>
<evidence type="ECO:0000313" key="3">
    <source>
        <dbReference type="Proteomes" id="UP000190797"/>
    </source>
</evidence>
<reference evidence="3" key="1">
    <citation type="journal article" date="2017" name="Med. Chem. Commun.">
        <title>Nonomuraea sp. ATCC 55076 harbours the largest actinomycete chromosome to date and the kistamicin biosynthetic gene cluster.</title>
        <authorList>
            <person name="Nazari B."/>
            <person name="Forneris C.C."/>
            <person name="Gibson M.I."/>
            <person name="Moon K."/>
            <person name="Schramma K.R."/>
            <person name="Seyedsayamdost M.R."/>
        </authorList>
    </citation>
    <scope>NUCLEOTIDE SEQUENCE [LARGE SCALE GENOMIC DNA]</scope>
    <source>
        <strain evidence="3">ATCC 55076</strain>
    </source>
</reference>
<feature type="signal peptide" evidence="1">
    <location>
        <begin position="1"/>
        <end position="22"/>
    </location>
</feature>
<name>A0A1U9ZS72_9ACTN</name>
<evidence type="ECO:0008006" key="4">
    <source>
        <dbReference type="Google" id="ProtNLM"/>
    </source>
</evidence>
<evidence type="ECO:0000256" key="1">
    <source>
        <dbReference type="SAM" id="SignalP"/>
    </source>
</evidence>